<dbReference type="InterPro" id="IPR007627">
    <property type="entry name" value="RNA_pol_sigma70_r2"/>
</dbReference>
<keyword evidence="3" id="KW-0731">Sigma factor</keyword>
<accession>A0ABU1WQU2</accession>
<dbReference type="PANTHER" id="PTHR43133:SF63">
    <property type="entry name" value="RNA POLYMERASE SIGMA FACTOR FECI-RELATED"/>
    <property type="match status" value="1"/>
</dbReference>
<dbReference type="EMBL" id="JAVDWU010000008">
    <property type="protein sequence ID" value="MDR7151669.1"/>
    <property type="molecule type" value="Genomic_DNA"/>
</dbReference>
<evidence type="ECO:0000256" key="2">
    <source>
        <dbReference type="ARBA" id="ARBA00023015"/>
    </source>
</evidence>
<keyword evidence="8" id="KW-1185">Reference proteome</keyword>
<dbReference type="Proteomes" id="UP001265700">
    <property type="component" value="Unassembled WGS sequence"/>
</dbReference>
<evidence type="ECO:0000313" key="8">
    <source>
        <dbReference type="Proteomes" id="UP001265700"/>
    </source>
</evidence>
<dbReference type="InterPro" id="IPR013324">
    <property type="entry name" value="RNA_pol_sigma_r3/r4-like"/>
</dbReference>
<gene>
    <name evidence="7" type="ORF">J2W49_003645</name>
</gene>
<reference evidence="7 8" key="1">
    <citation type="submission" date="2023-07" db="EMBL/GenBank/DDBJ databases">
        <title>Sorghum-associated microbial communities from plants grown in Nebraska, USA.</title>
        <authorList>
            <person name="Schachtman D."/>
        </authorList>
    </citation>
    <scope>NUCLEOTIDE SEQUENCE [LARGE SCALE GENOMIC DNA]</scope>
    <source>
        <strain evidence="7 8">4249</strain>
    </source>
</reference>
<organism evidence="7 8">
    <name type="scientific">Hydrogenophaga palleronii</name>
    <dbReference type="NCBI Taxonomy" id="65655"/>
    <lineage>
        <taxon>Bacteria</taxon>
        <taxon>Pseudomonadati</taxon>
        <taxon>Pseudomonadota</taxon>
        <taxon>Betaproteobacteria</taxon>
        <taxon>Burkholderiales</taxon>
        <taxon>Comamonadaceae</taxon>
        <taxon>Hydrogenophaga</taxon>
    </lineage>
</organism>
<dbReference type="Pfam" id="PF04542">
    <property type="entry name" value="Sigma70_r2"/>
    <property type="match status" value="1"/>
</dbReference>
<evidence type="ECO:0000256" key="3">
    <source>
        <dbReference type="ARBA" id="ARBA00023082"/>
    </source>
</evidence>
<keyword evidence="4" id="KW-0804">Transcription</keyword>
<evidence type="ECO:0000256" key="4">
    <source>
        <dbReference type="ARBA" id="ARBA00023163"/>
    </source>
</evidence>
<dbReference type="NCBIfam" id="TIGR02937">
    <property type="entry name" value="sigma70-ECF"/>
    <property type="match status" value="1"/>
</dbReference>
<dbReference type="InterPro" id="IPR013325">
    <property type="entry name" value="RNA_pol_sigma_r2"/>
</dbReference>
<evidence type="ECO:0000259" key="6">
    <source>
        <dbReference type="Pfam" id="PF08281"/>
    </source>
</evidence>
<dbReference type="Gene3D" id="1.10.10.10">
    <property type="entry name" value="Winged helix-like DNA-binding domain superfamily/Winged helix DNA-binding domain"/>
    <property type="match status" value="1"/>
</dbReference>
<evidence type="ECO:0000313" key="7">
    <source>
        <dbReference type="EMBL" id="MDR7151669.1"/>
    </source>
</evidence>
<feature type="domain" description="RNA polymerase sigma factor 70 region 4 type 2" evidence="6">
    <location>
        <begin position="110"/>
        <end position="162"/>
    </location>
</feature>
<dbReference type="InterPro" id="IPR013249">
    <property type="entry name" value="RNA_pol_sigma70_r4_t2"/>
</dbReference>
<dbReference type="InterPro" id="IPR036388">
    <property type="entry name" value="WH-like_DNA-bd_sf"/>
</dbReference>
<dbReference type="InterPro" id="IPR039425">
    <property type="entry name" value="RNA_pol_sigma-70-like"/>
</dbReference>
<comment type="caution">
    <text evidence="7">The sequence shown here is derived from an EMBL/GenBank/DDBJ whole genome shotgun (WGS) entry which is preliminary data.</text>
</comment>
<proteinExistence type="inferred from homology"/>
<evidence type="ECO:0000256" key="1">
    <source>
        <dbReference type="ARBA" id="ARBA00010641"/>
    </source>
</evidence>
<sequence>MASAQPHPLVEAFVAHRPLLRRAAWRWVGDRDVADDVMQDACMKLMQCGEGACVGRPVAYCMRVVHHLCIDHLRRCRTEQNVFADEADGEDVQAATGSPEHVAIGRQHLRWVERRLRTLPSRTREAFTLHRVDGHTQQEVADMLGVSVTLVNFMVRDAMVALAGCRELLKPS</sequence>
<evidence type="ECO:0000259" key="5">
    <source>
        <dbReference type="Pfam" id="PF04542"/>
    </source>
</evidence>
<dbReference type="SUPFAM" id="SSF88659">
    <property type="entry name" value="Sigma3 and sigma4 domains of RNA polymerase sigma factors"/>
    <property type="match status" value="1"/>
</dbReference>
<dbReference type="SUPFAM" id="SSF88946">
    <property type="entry name" value="Sigma2 domain of RNA polymerase sigma factors"/>
    <property type="match status" value="1"/>
</dbReference>
<dbReference type="Gene3D" id="1.10.1740.10">
    <property type="match status" value="1"/>
</dbReference>
<name>A0ABU1WQU2_9BURK</name>
<comment type="similarity">
    <text evidence="1">Belongs to the sigma-70 factor family. ECF subfamily.</text>
</comment>
<keyword evidence="2" id="KW-0805">Transcription regulation</keyword>
<dbReference type="Pfam" id="PF08281">
    <property type="entry name" value="Sigma70_r4_2"/>
    <property type="match status" value="1"/>
</dbReference>
<dbReference type="RefSeq" id="WP_310319471.1">
    <property type="nucleotide sequence ID" value="NZ_JAVDWU010000008.1"/>
</dbReference>
<protein>
    <submittedName>
        <fullName evidence="7">RNA polymerase sigma-70 factor (ECF subfamily)</fullName>
    </submittedName>
</protein>
<dbReference type="PANTHER" id="PTHR43133">
    <property type="entry name" value="RNA POLYMERASE ECF-TYPE SIGMA FACTO"/>
    <property type="match status" value="1"/>
</dbReference>
<feature type="domain" description="RNA polymerase sigma-70 region 2" evidence="5">
    <location>
        <begin position="14"/>
        <end position="75"/>
    </location>
</feature>
<dbReference type="InterPro" id="IPR014284">
    <property type="entry name" value="RNA_pol_sigma-70_dom"/>
</dbReference>